<evidence type="ECO:0008006" key="3">
    <source>
        <dbReference type="Google" id="ProtNLM"/>
    </source>
</evidence>
<evidence type="ECO:0000313" key="2">
    <source>
        <dbReference type="Proteomes" id="UP000624325"/>
    </source>
</evidence>
<organism evidence="1 2">
    <name type="scientific">Asanoa iriomotensis</name>
    <dbReference type="NCBI Taxonomy" id="234613"/>
    <lineage>
        <taxon>Bacteria</taxon>
        <taxon>Bacillati</taxon>
        <taxon>Actinomycetota</taxon>
        <taxon>Actinomycetes</taxon>
        <taxon>Micromonosporales</taxon>
        <taxon>Micromonosporaceae</taxon>
        <taxon>Asanoa</taxon>
    </lineage>
</organism>
<dbReference type="EMBL" id="BONC01000009">
    <property type="protein sequence ID" value="GIF55684.1"/>
    <property type="molecule type" value="Genomic_DNA"/>
</dbReference>
<dbReference type="RefSeq" id="WP_203701492.1">
    <property type="nucleotide sequence ID" value="NZ_BAAALU010000010.1"/>
</dbReference>
<evidence type="ECO:0000313" key="1">
    <source>
        <dbReference type="EMBL" id="GIF55684.1"/>
    </source>
</evidence>
<protein>
    <recommendedName>
        <fullName evidence="3">HEAT repeat domain-containing protein</fullName>
    </recommendedName>
</protein>
<keyword evidence="2" id="KW-1185">Reference proteome</keyword>
<proteinExistence type="predicted"/>
<name>A0ABQ4BYR4_9ACTN</name>
<gene>
    <name evidence="1" type="ORF">Air01nite_17790</name>
</gene>
<comment type="caution">
    <text evidence="1">The sequence shown here is derived from an EMBL/GenBank/DDBJ whole genome shotgun (WGS) entry which is preliminary data.</text>
</comment>
<reference evidence="1 2" key="1">
    <citation type="submission" date="2021-01" db="EMBL/GenBank/DDBJ databases">
        <title>Whole genome shotgun sequence of Asanoa iriomotensis NBRC 100142.</title>
        <authorList>
            <person name="Komaki H."/>
            <person name="Tamura T."/>
        </authorList>
    </citation>
    <scope>NUCLEOTIDE SEQUENCE [LARGE SCALE GENOMIC DNA]</scope>
    <source>
        <strain evidence="1 2">NBRC 100142</strain>
    </source>
</reference>
<accession>A0ABQ4BYR4</accession>
<dbReference type="Proteomes" id="UP000624325">
    <property type="component" value="Unassembled WGS sequence"/>
</dbReference>
<sequence length="172" mass="19242">MNRNLVRALLSVWDRPAFRDGVRHLVDLDEVTALLAALAAEDGGDEVDLRVMGLLRSALETTEIRRAVLLLVDTDDVRQEVSSSIAEGLADRPDLARSIVSALGDPAVRAELTAALESARLREAIWRAADNQLRGRRWKTIGELAVVLARHRHARRLVWLLKRHGVLRALRR</sequence>